<dbReference type="RefSeq" id="WP_290264327.1">
    <property type="nucleotide sequence ID" value="NZ_JAUFQQ010000003.1"/>
</dbReference>
<sequence length="233" mass="26887">MDKLVRSIKFPIVFDVEKLQNDLKKIINENWIDHYNTDCYSGKWNSIALMSPNGKSDTIYAYSNTDEKLVATEILDSCTYFKEILDGFLFDKTAVRLLQLAVGAEVKPHSDNCLGYEDNCFRLHIPIITNSEVEFILDGTRLIMNEGECWYIDANFIHSVANRGVNDRIHLVIDGIRNEWTDAMFYKEAPQDQFIKPIPVIPEDQKQLMIAELRRMNTPMANEMIKNLEGINT</sequence>
<dbReference type="SUPFAM" id="SSF51197">
    <property type="entry name" value="Clavaminate synthase-like"/>
    <property type="match status" value="1"/>
</dbReference>
<proteinExistence type="predicted"/>
<protein>
    <submittedName>
        <fullName evidence="2">Aspartyl/asparaginyl beta-hydroxylase domain-containing protein</fullName>
    </submittedName>
</protein>
<keyword evidence="3" id="KW-1185">Reference proteome</keyword>
<gene>
    <name evidence="2" type="ORF">ACFFUQ_19690</name>
</gene>
<dbReference type="InterPro" id="IPR007803">
    <property type="entry name" value="Asp/Arg/Pro-Hydrxlase"/>
</dbReference>
<dbReference type="Pfam" id="PF05118">
    <property type="entry name" value="Asp_Arg_Hydrox"/>
    <property type="match status" value="1"/>
</dbReference>
<organism evidence="2 3">
    <name type="scientific">Flavobacterium branchiarum</name>
    <dbReference type="NCBI Taxonomy" id="1114870"/>
    <lineage>
        <taxon>Bacteria</taxon>
        <taxon>Pseudomonadati</taxon>
        <taxon>Bacteroidota</taxon>
        <taxon>Flavobacteriia</taxon>
        <taxon>Flavobacteriales</taxon>
        <taxon>Flavobacteriaceae</taxon>
        <taxon>Flavobacterium</taxon>
    </lineage>
</organism>
<dbReference type="Proteomes" id="UP001589589">
    <property type="component" value="Unassembled WGS sequence"/>
</dbReference>
<dbReference type="EMBL" id="JBHMEX010000063">
    <property type="protein sequence ID" value="MFB9066245.1"/>
    <property type="molecule type" value="Genomic_DNA"/>
</dbReference>
<evidence type="ECO:0000313" key="3">
    <source>
        <dbReference type="Proteomes" id="UP001589589"/>
    </source>
</evidence>
<feature type="domain" description="Aspartyl/asparaginy/proline hydroxylase" evidence="1">
    <location>
        <begin position="16"/>
        <end position="177"/>
    </location>
</feature>
<evidence type="ECO:0000313" key="2">
    <source>
        <dbReference type="EMBL" id="MFB9066245.1"/>
    </source>
</evidence>
<accession>A0ABV5FRQ6</accession>
<dbReference type="Gene3D" id="2.60.120.330">
    <property type="entry name" value="B-lactam Antibiotic, Isopenicillin N Synthase, Chain"/>
    <property type="match status" value="1"/>
</dbReference>
<comment type="caution">
    <text evidence="2">The sequence shown here is derived from an EMBL/GenBank/DDBJ whole genome shotgun (WGS) entry which is preliminary data.</text>
</comment>
<dbReference type="InterPro" id="IPR027443">
    <property type="entry name" value="IPNS-like_sf"/>
</dbReference>
<name>A0ABV5FRQ6_9FLAO</name>
<evidence type="ECO:0000259" key="1">
    <source>
        <dbReference type="Pfam" id="PF05118"/>
    </source>
</evidence>
<reference evidence="2 3" key="1">
    <citation type="submission" date="2024-09" db="EMBL/GenBank/DDBJ databases">
        <authorList>
            <person name="Sun Q."/>
            <person name="Mori K."/>
        </authorList>
    </citation>
    <scope>NUCLEOTIDE SEQUENCE [LARGE SCALE GENOMIC DNA]</scope>
    <source>
        <strain evidence="2 3">CECT 7908</strain>
    </source>
</reference>